<evidence type="ECO:0000256" key="2">
    <source>
        <dbReference type="SAM" id="Phobius"/>
    </source>
</evidence>
<reference evidence="3" key="2">
    <citation type="submission" date="2021-04" db="EMBL/GenBank/DDBJ databases">
        <authorList>
            <person name="Gilroy R."/>
        </authorList>
    </citation>
    <scope>NUCLEOTIDE SEQUENCE</scope>
    <source>
        <strain evidence="3">ChiHecolR3B27-1887</strain>
    </source>
</reference>
<comment type="caution">
    <text evidence="3">The sequence shown here is derived from an EMBL/GenBank/DDBJ whole genome shotgun (WGS) entry which is preliminary data.</text>
</comment>
<feature type="transmembrane region" description="Helical" evidence="2">
    <location>
        <begin position="113"/>
        <end position="136"/>
    </location>
</feature>
<reference evidence="3" key="1">
    <citation type="journal article" date="2021" name="PeerJ">
        <title>Extensive microbial diversity within the chicken gut microbiome revealed by metagenomics and culture.</title>
        <authorList>
            <person name="Gilroy R."/>
            <person name="Ravi A."/>
            <person name="Getino M."/>
            <person name="Pursley I."/>
            <person name="Horton D.L."/>
            <person name="Alikhan N.F."/>
            <person name="Baker D."/>
            <person name="Gharbi K."/>
            <person name="Hall N."/>
            <person name="Watson M."/>
            <person name="Adriaenssens E.M."/>
            <person name="Foster-Nyarko E."/>
            <person name="Jarju S."/>
            <person name="Secka A."/>
            <person name="Antonio M."/>
            <person name="Oren A."/>
            <person name="Chaudhuri R.R."/>
            <person name="La Ragione R."/>
            <person name="Hildebrand F."/>
            <person name="Pallen M.J."/>
        </authorList>
    </citation>
    <scope>NUCLEOTIDE SEQUENCE</scope>
    <source>
        <strain evidence="3">ChiHecolR3B27-1887</strain>
    </source>
</reference>
<evidence type="ECO:0000256" key="1">
    <source>
        <dbReference type="SAM" id="MobiDB-lite"/>
    </source>
</evidence>
<dbReference type="Proteomes" id="UP000824029">
    <property type="component" value="Unassembled WGS sequence"/>
</dbReference>
<sequence length="354" mass="38371">MPRLRFSSTPDSQIDPFNADDPVMPGEEPEWLDEEPADEEEAPYAPHGEKDGEPHKVSDNYQAPTTRSHDYDAPSIEGAPAPTPASRAPSLGKQWQQAAEGARRAQGRSRKRATLGCVVALAVAVTLFGVVGDLLVSCVSLVTETVADGVDAVFFENGVTFDDYVSDGGGDWRDTADELDLAAGKAVERRMGELLADPASGELHERVVAYLDEELLRWEGYTAAELGIDADAWATWALGSVSYEISSVYAYDDGTGSAYLNAEAYGLSSMISDADTDLSSYLHDRGLRVQEGEEPAQLSEEQRAEVAELWNDACEEAASPRDMFVSVELSLVDGVWTIDEESLEEAFESVLALY</sequence>
<keyword evidence="2" id="KW-1133">Transmembrane helix</keyword>
<feature type="compositionally biased region" description="Acidic residues" evidence="1">
    <location>
        <begin position="27"/>
        <end position="42"/>
    </location>
</feature>
<protein>
    <submittedName>
        <fullName evidence="3">Uncharacterized protein</fullName>
    </submittedName>
</protein>
<accession>A0A9D2IP76</accession>
<name>A0A9D2IP76_9ACTN</name>
<dbReference type="EMBL" id="DXBZ01000060">
    <property type="protein sequence ID" value="HIZ18136.1"/>
    <property type="molecule type" value="Genomic_DNA"/>
</dbReference>
<proteinExistence type="predicted"/>
<keyword evidence="2" id="KW-0472">Membrane</keyword>
<keyword evidence="2" id="KW-0812">Transmembrane</keyword>
<evidence type="ECO:0000313" key="3">
    <source>
        <dbReference type="EMBL" id="HIZ18136.1"/>
    </source>
</evidence>
<dbReference type="AlphaFoldDB" id="A0A9D2IP76"/>
<feature type="compositionally biased region" description="Polar residues" evidence="1">
    <location>
        <begin position="1"/>
        <end position="12"/>
    </location>
</feature>
<evidence type="ECO:0000313" key="4">
    <source>
        <dbReference type="Proteomes" id="UP000824029"/>
    </source>
</evidence>
<feature type="region of interest" description="Disordered" evidence="1">
    <location>
        <begin position="1"/>
        <end position="107"/>
    </location>
</feature>
<gene>
    <name evidence="3" type="ORF">IAA22_03355</name>
</gene>
<feature type="compositionally biased region" description="Low complexity" evidence="1">
    <location>
        <begin position="84"/>
        <end position="100"/>
    </location>
</feature>
<organism evidence="3 4">
    <name type="scientific">Candidatus Olsenella stercoravium</name>
    <dbReference type="NCBI Taxonomy" id="2838713"/>
    <lineage>
        <taxon>Bacteria</taxon>
        <taxon>Bacillati</taxon>
        <taxon>Actinomycetota</taxon>
        <taxon>Coriobacteriia</taxon>
        <taxon>Coriobacteriales</taxon>
        <taxon>Atopobiaceae</taxon>
        <taxon>Olsenella</taxon>
    </lineage>
</organism>
<feature type="compositionally biased region" description="Basic and acidic residues" evidence="1">
    <location>
        <begin position="47"/>
        <end position="58"/>
    </location>
</feature>